<evidence type="ECO:0000313" key="3">
    <source>
        <dbReference type="EMBL" id="AMY26612.1"/>
    </source>
</evidence>
<dbReference type="EMBL" id="KX034557">
    <property type="protein sequence ID" value="AMY26612.1"/>
    <property type="molecule type" value="Genomic_DNA"/>
</dbReference>
<dbReference type="InterPro" id="IPR036047">
    <property type="entry name" value="F-box-like_dom_sf"/>
</dbReference>
<protein>
    <recommendedName>
        <fullName evidence="2">F-box domain-containing protein</fullName>
    </recommendedName>
</protein>
<dbReference type="AlphaFoldDB" id="A0A165G0E8"/>
<dbReference type="PANTHER" id="PTHR31111">
    <property type="entry name" value="BNAA05G37150D PROTEIN-RELATED"/>
    <property type="match status" value="1"/>
</dbReference>
<reference evidence="3" key="1">
    <citation type="submission" date="2016-04" db="EMBL/GenBank/DDBJ databases">
        <title>Structural Organization of Fatty Acid Desaturase Loci in Linseed Lines with Contrasting Linolenic Acid Contents.</title>
        <authorList>
            <person name="Thambugala D."/>
            <person name="Ragupathy R."/>
            <person name="Cloutier S."/>
        </authorList>
    </citation>
    <scope>NUCLEOTIDE SEQUENCE</scope>
</reference>
<dbReference type="SUPFAM" id="SSF81383">
    <property type="entry name" value="F-box domain"/>
    <property type="match status" value="1"/>
</dbReference>
<sequence>METAALFLISALAVVVTVFLLSPSLIVSFVPSFITKQRVTCPLDIVIDILFRLPVKTLIQFKCVSKHWNQILVSMHLMRSQQAPNRIICYYEIPNYYHMLNPPADQDQSKQFDYHLRNPATRQVQHLPEPPFEPPARHFDLPNHGELGFNDDFGVGLDLVSNVVKVVLIRYYCFAGIDGHAVSKFTSPVYVYTLDGGWRKLGVECPYPENWLSLDVWMLRSNYEEELCWIKDSTGIGPFPRELFVIGCWKDDLLVAGLVEDQENLVVYDMVKQEIKVVMPDVVVDRLFTYTETLSFLRSSHHLCNWLDLGVACTWQNSEKIEGGEFLYSGLPSAIGIGNEAPRISSDQHSGEDDGGQEALLAGRKVPL</sequence>
<evidence type="ECO:0000256" key="1">
    <source>
        <dbReference type="SAM" id="MobiDB-lite"/>
    </source>
</evidence>
<proteinExistence type="predicted"/>
<dbReference type="PANTHER" id="PTHR31111:SF136">
    <property type="entry name" value="F-BOX ASSOCIATED DOMAIN-CONTAINING PROTEIN"/>
    <property type="match status" value="1"/>
</dbReference>
<dbReference type="InterPro" id="IPR001810">
    <property type="entry name" value="F-box_dom"/>
</dbReference>
<evidence type="ECO:0000259" key="2">
    <source>
        <dbReference type="Pfam" id="PF00646"/>
    </source>
</evidence>
<dbReference type="Pfam" id="PF00646">
    <property type="entry name" value="F-box"/>
    <property type="match status" value="1"/>
</dbReference>
<name>A0A165G0E8_LINUS</name>
<organism evidence="3">
    <name type="scientific">Linum usitatissimum</name>
    <name type="common">Flax</name>
    <name type="synonym">Linum humile</name>
    <dbReference type="NCBI Taxonomy" id="4006"/>
    <lineage>
        <taxon>Eukaryota</taxon>
        <taxon>Viridiplantae</taxon>
        <taxon>Streptophyta</taxon>
        <taxon>Embryophyta</taxon>
        <taxon>Tracheophyta</taxon>
        <taxon>Spermatophyta</taxon>
        <taxon>Magnoliopsida</taxon>
        <taxon>eudicotyledons</taxon>
        <taxon>Gunneridae</taxon>
        <taxon>Pentapetalae</taxon>
        <taxon>rosids</taxon>
        <taxon>fabids</taxon>
        <taxon>Malpighiales</taxon>
        <taxon>Linaceae</taxon>
        <taxon>Linum</taxon>
    </lineage>
</organism>
<feature type="domain" description="F-box" evidence="2">
    <location>
        <begin position="42"/>
        <end position="77"/>
    </location>
</feature>
<accession>A0A165G0E8</accession>
<feature type="region of interest" description="Disordered" evidence="1">
    <location>
        <begin position="342"/>
        <end position="368"/>
    </location>
</feature>